<dbReference type="InterPro" id="IPR011029">
    <property type="entry name" value="DEATH-like_dom_sf"/>
</dbReference>
<protein>
    <recommendedName>
        <fullName evidence="1">Death domain-containing protein</fullName>
    </recommendedName>
</protein>
<dbReference type="AlphaFoldDB" id="A0AAU9Y2Q2"/>
<dbReference type="Gene3D" id="1.10.533.10">
    <property type="entry name" value="Death Domain, Fas"/>
    <property type="match status" value="1"/>
</dbReference>
<accession>A0AAU9Y2Q2</accession>
<evidence type="ECO:0000313" key="2">
    <source>
        <dbReference type="EMBL" id="CAH3164216.1"/>
    </source>
</evidence>
<evidence type="ECO:0000259" key="1">
    <source>
        <dbReference type="PROSITE" id="PS50017"/>
    </source>
</evidence>
<comment type="caution">
    <text evidence="2">The sequence shown here is derived from an EMBL/GenBank/DDBJ whole genome shotgun (WGS) entry which is preliminary data.</text>
</comment>
<dbReference type="EMBL" id="CALNXJ010000101">
    <property type="protein sequence ID" value="CAH3164216.1"/>
    <property type="molecule type" value="Genomic_DNA"/>
</dbReference>
<sequence>MLIVEPQEQLTDKENNEWKELKTENTWHGSETSTFPKWLFPFAQAVCTKSAVSSFAAVWRPKSFTFSRGTAGGPELTCIVPDLPDVSVQIPQSCFPVYQDFCVTIKVQEFPSSELKGEGGLVGPIIYISGSQNVSLVAPVTIRIPLTFRKEKQELAELRPGELRILQCEAHDWQDITDQLDEPPRLVDGKVQFKVRHFSGFRPIKLMRSLLQSTSGFTEFVGKLCYRSRPQHARFFTCLCETGVRGHFKLKLFCYPQRLYYDVIRKISECVVPYKDEGCSSKPVCGEEKILVSLSEAIIPQGTDQKNALQFVRFHENKVYYTGGEVCLGSESVPGVKFCDQNQELLCNIIMVLASQVSIPVTPDFEEGSGISSQSVKHSVVKRPNSESLSCSPVATPRKKIHQSAGIYLVKDGKPSDDKLQYLSKELAGKWKTLGRRLGFNEAAIDNFDQANKELKEKAYKMLMAWSQKVGHEATNKVLYDALCHELVECKLLAERYCCDEILGNASP</sequence>
<organism evidence="2 3">
    <name type="scientific">Pocillopora meandrina</name>
    <dbReference type="NCBI Taxonomy" id="46732"/>
    <lineage>
        <taxon>Eukaryota</taxon>
        <taxon>Metazoa</taxon>
        <taxon>Cnidaria</taxon>
        <taxon>Anthozoa</taxon>
        <taxon>Hexacorallia</taxon>
        <taxon>Scleractinia</taxon>
        <taxon>Astrocoeniina</taxon>
        <taxon>Pocilloporidae</taxon>
        <taxon>Pocillopora</taxon>
    </lineage>
</organism>
<feature type="domain" description="Death" evidence="1">
    <location>
        <begin position="416"/>
        <end position="483"/>
    </location>
</feature>
<name>A0AAU9Y2Q2_9CNID</name>
<keyword evidence="3" id="KW-1185">Reference proteome</keyword>
<reference evidence="2 3" key="1">
    <citation type="submission" date="2022-05" db="EMBL/GenBank/DDBJ databases">
        <authorList>
            <consortium name="Genoscope - CEA"/>
            <person name="William W."/>
        </authorList>
    </citation>
    <scope>NUCLEOTIDE SEQUENCE [LARGE SCALE GENOMIC DNA]</scope>
</reference>
<dbReference type="SUPFAM" id="SSF47986">
    <property type="entry name" value="DEATH domain"/>
    <property type="match status" value="1"/>
</dbReference>
<dbReference type="Gene3D" id="2.60.220.30">
    <property type="match status" value="1"/>
</dbReference>
<proteinExistence type="predicted"/>
<dbReference type="PROSITE" id="PS50017">
    <property type="entry name" value="DEATH_DOMAIN"/>
    <property type="match status" value="1"/>
</dbReference>
<dbReference type="Proteomes" id="UP001159428">
    <property type="component" value="Unassembled WGS sequence"/>
</dbReference>
<dbReference type="GO" id="GO:0007165">
    <property type="term" value="P:signal transduction"/>
    <property type="evidence" value="ECO:0007669"/>
    <property type="project" value="InterPro"/>
</dbReference>
<dbReference type="Pfam" id="PF00531">
    <property type="entry name" value="Death"/>
    <property type="match status" value="1"/>
</dbReference>
<evidence type="ECO:0000313" key="3">
    <source>
        <dbReference type="Proteomes" id="UP001159428"/>
    </source>
</evidence>
<dbReference type="CDD" id="cd01670">
    <property type="entry name" value="Death"/>
    <property type="match status" value="1"/>
</dbReference>
<dbReference type="InterPro" id="IPR000488">
    <property type="entry name" value="Death_dom"/>
</dbReference>
<dbReference type="SMART" id="SM00005">
    <property type="entry name" value="DEATH"/>
    <property type="match status" value="1"/>
</dbReference>
<gene>
    <name evidence="2" type="ORF">PMEA_00002186</name>
</gene>